<evidence type="ECO:0000259" key="2">
    <source>
        <dbReference type="Pfam" id="PF12353"/>
    </source>
</evidence>
<reference evidence="3" key="5">
    <citation type="journal article" date="2021" name="G3 (Bethesda)">
        <title>Aegilops tauschii genome assembly Aet v5.0 features greater sequence contiguity and improved annotation.</title>
        <authorList>
            <person name="Wang L."/>
            <person name="Zhu T."/>
            <person name="Rodriguez J.C."/>
            <person name="Deal K.R."/>
            <person name="Dubcovsky J."/>
            <person name="McGuire P.E."/>
            <person name="Lux T."/>
            <person name="Spannagl M."/>
            <person name="Mayer K.F.X."/>
            <person name="Baldrich P."/>
            <person name="Meyers B.C."/>
            <person name="Huo N."/>
            <person name="Gu Y.Q."/>
            <person name="Zhou H."/>
            <person name="Devos K.M."/>
            <person name="Bennetzen J.L."/>
            <person name="Unver T."/>
            <person name="Budak H."/>
            <person name="Gulick P.J."/>
            <person name="Galiba G."/>
            <person name="Kalapos B."/>
            <person name="Nelson D.R."/>
            <person name="Li P."/>
            <person name="You F.M."/>
            <person name="Luo M.C."/>
            <person name="Dvorak J."/>
        </authorList>
    </citation>
    <scope>NUCLEOTIDE SEQUENCE [LARGE SCALE GENOMIC DNA]</scope>
    <source>
        <strain evidence="3">cv. AL8/78</strain>
    </source>
</reference>
<dbReference type="Gramene" id="AET4Gv20135900.4">
    <property type="protein sequence ID" value="AET4Gv20135900.4"/>
    <property type="gene ID" value="AET4Gv20135900"/>
</dbReference>
<dbReference type="InterPro" id="IPR024675">
    <property type="entry name" value="eIF3g_N"/>
</dbReference>
<reference evidence="3" key="4">
    <citation type="submission" date="2019-03" db="UniProtKB">
        <authorList>
            <consortium name="EnsemblPlants"/>
        </authorList>
    </citation>
    <scope>IDENTIFICATION</scope>
</reference>
<reference evidence="3" key="3">
    <citation type="journal article" date="2017" name="Nature">
        <title>Genome sequence of the progenitor of the wheat D genome Aegilops tauschii.</title>
        <authorList>
            <person name="Luo M.C."/>
            <person name="Gu Y.Q."/>
            <person name="Puiu D."/>
            <person name="Wang H."/>
            <person name="Twardziok S.O."/>
            <person name="Deal K.R."/>
            <person name="Huo N."/>
            <person name="Zhu T."/>
            <person name="Wang L."/>
            <person name="Wang Y."/>
            <person name="McGuire P.E."/>
            <person name="Liu S."/>
            <person name="Long H."/>
            <person name="Ramasamy R.K."/>
            <person name="Rodriguez J.C."/>
            <person name="Van S.L."/>
            <person name="Yuan L."/>
            <person name="Wang Z."/>
            <person name="Xia Z."/>
            <person name="Xiao L."/>
            <person name="Anderson O.D."/>
            <person name="Ouyang S."/>
            <person name="Liang Y."/>
            <person name="Zimin A.V."/>
            <person name="Pertea G."/>
            <person name="Qi P."/>
            <person name="Bennetzen J.L."/>
            <person name="Dai X."/>
            <person name="Dawson M.W."/>
            <person name="Muller H.G."/>
            <person name="Kugler K."/>
            <person name="Rivarola-Duarte L."/>
            <person name="Spannagl M."/>
            <person name="Mayer K.F.X."/>
            <person name="Lu F.H."/>
            <person name="Bevan M.W."/>
            <person name="Leroy P."/>
            <person name="Li P."/>
            <person name="You F.M."/>
            <person name="Sun Q."/>
            <person name="Liu Z."/>
            <person name="Lyons E."/>
            <person name="Wicker T."/>
            <person name="Salzberg S.L."/>
            <person name="Devos K.M."/>
            <person name="Dvorak J."/>
        </authorList>
    </citation>
    <scope>NUCLEOTIDE SEQUENCE [LARGE SCALE GENOMIC DNA]</scope>
    <source>
        <strain evidence="3">cv. AL8/78</strain>
    </source>
</reference>
<evidence type="ECO:0000313" key="4">
    <source>
        <dbReference type="Proteomes" id="UP000015105"/>
    </source>
</evidence>
<sequence length="177" mass="19132">PTAREFATKPPHPRTLNPGEAATAAMAAAKIRWGELDEEDDGGDLDFLLPPPVVVGPDANGLKKTIHYRFDDDGNKVKVTTTTRVVKLARTRLSKAAVERRSWAKFGDAASGDDASARLTVVSTEEIFLERPRAPGSSILSLSPPPRSSLHLCRIICCLSPKVLDSRVLKQRCCAGC</sequence>
<proteinExistence type="predicted"/>
<reference evidence="4" key="2">
    <citation type="journal article" date="2017" name="Nat. Plants">
        <title>The Aegilops tauschii genome reveals multiple impacts of transposons.</title>
        <authorList>
            <person name="Zhao G."/>
            <person name="Zou C."/>
            <person name="Li K."/>
            <person name="Wang K."/>
            <person name="Li T."/>
            <person name="Gao L."/>
            <person name="Zhang X."/>
            <person name="Wang H."/>
            <person name="Yang Z."/>
            <person name="Liu X."/>
            <person name="Jiang W."/>
            <person name="Mao L."/>
            <person name="Kong X."/>
            <person name="Jiao Y."/>
            <person name="Jia J."/>
        </authorList>
    </citation>
    <scope>NUCLEOTIDE SEQUENCE [LARGE SCALE GENOMIC DNA]</scope>
    <source>
        <strain evidence="4">cv. AL8/78</strain>
    </source>
</reference>
<feature type="region of interest" description="Disordered" evidence="1">
    <location>
        <begin position="1"/>
        <end position="20"/>
    </location>
</feature>
<organism evidence="3 4">
    <name type="scientific">Aegilops tauschii subsp. strangulata</name>
    <name type="common">Goatgrass</name>
    <dbReference type="NCBI Taxonomy" id="200361"/>
    <lineage>
        <taxon>Eukaryota</taxon>
        <taxon>Viridiplantae</taxon>
        <taxon>Streptophyta</taxon>
        <taxon>Embryophyta</taxon>
        <taxon>Tracheophyta</taxon>
        <taxon>Spermatophyta</taxon>
        <taxon>Magnoliopsida</taxon>
        <taxon>Liliopsida</taxon>
        <taxon>Poales</taxon>
        <taxon>Poaceae</taxon>
        <taxon>BOP clade</taxon>
        <taxon>Pooideae</taxon>
        <taxon>Triticodae</taxon>
        <taxon>Triticeae</taxon>
        <taxon>Triticinae</taxon>
        <taxon>Aegilops</taxon>
    </lineage>
</organism>
<feature type="domain" description="Eukaryotic translation initiation factor 3 subunit G N-terminal" evidence="2">
    <location>
        <begin position="55"/>
        <end position="131"/>
    </location>
</feature>
<evidence type="ECO:0000313" key="3">
    <source>
        <dbReference type="EnsemblPlants" id="AET4Gv20135900.4"/>
    </source>
</evidence>
<protein>
    <recommendedName>
        <fullName evidence="2">Eukaryotic translation initiation factor 3 subunit G N-terminal domain-containing protein</fullName>
    </recommendedName>
</protein>
<dbReference type="AlphaFoldDB" id="A0A453HBU4"/>
<dbReference type="EnsemblPlants" id="AET4Gv20135900.4">
    <property type="protein sequence ID" value="AET4Gv20135900.4"/>
    <property type="gene ID" value="AET4Gv20135900"/>
</dbReference>
<name>A0A453HBU4_AEGTS</name>
<dbReference type="Pfam" id="PF12353">
    <property type="entry name" value="eIF3g"/>
    <property type="match status" value="1"/>
</dbReference>
<accession>A0A453HBU4</accession>
<reference evidence="4" key="1">
    <citation type="journal article" date="2014" name="Science">
        <title>Ancient hybridizations among the ancestral genomes of bread wheat.</title>
        <authorList>
            <consortium name="International Wheat Genome Sequencing Consortium,"/>
            <person name="Marcussen T."/>
            <person name="Sandve S.R."/>
            <person name="Heier L."/>
            <person name="Spannagl M."/>
            <person name="Pfeifer M."/>
            <person name="Jakobsen K.S."/>
            <person name="Wulff B.B."/>
            <person name="Steuernagel B."/>
            <person name="Mayer K.F."/>
            <person name="Olsen O.A."/>
        </authorList>
    </citation>
    <scope>NUCLEOTIDE SEQUENCE [LARGE SCALE GENOMIC DNA]</scope>
    <source>
        <strain evidence="4">cv. AL8/78</strain>
    </source>
</reference>
<dbReference type="Proteomes" id="UP000015105">
    <property type="component" value="Chromosome 4D"/>
</dbReference>
<evidence type="ECO:0000256" key="1">
    <source>
        <dbReference type="SAM" id="MobiDB-lite"/>
    </source>
</evidence>
<keyword evidence="4" id="KW-1185">Reference proteome</keyword>